<feature type="domain" description="DNA2/NAM7 helicase helicase" evidence="3">
    <location>
        <begin position="21"/>
        <end position="85"/>
    </location>
</feature>
<dbReference type="EMBL" id="KQ965736">
    <property type="protein sequence ID" value="KXS20010.1"/>
    <property type="molecule type" value="Genomic_DNA"/>
</dbReference>
<dbReference type="OMA" id="ELCIPIN"/>
<dbReference type="InterPro" id="IPR047187">
    <property type="entry name" value="SF1_C_Upf1"/>
</dbReference>
<keyword evidence="5" id="KW-0378">Hydrolase</keyword>
<dbReference type="GO" id="GO:0004386">
    <property type="term" value="F:helicase activity"/>
    <property type="evidence" value="ECO:0007669"/>
    <property type="project" value="InterPro"/>
</dbReference>
<dbReference type="PANTHER" id="PTHR45418:SF1">
    <property type="entry name" value="CANCER_TESTIS ANTIGEN 55"/>
    <property type="match status" value="1"/>
</dbReference>
<gene>
    <name evidence="5" type="ORF">M427DRAFT_400039</name>
</gene>
<keyword evidence="2" id="KW-0963">Cytoplasm</keyword>
<dbReference type="STRING" id="1344416.A0A139ATE7"/>
<evidence type="ECO:0000256" key="1">
    <source>
        <dbReference type="ARBA" id="ARBA00004496"/>
    </source>
</evidence>
<keyword evidence="6" id="KW-1185">Reference proteome</keyword>
<proteinExistence type="predicted"/>
<dbReference type="Pfam" id="PF13087">
    <property type="entry name" value="AAA_12"/>
    <property type="match status" value="1"/>
</dbReference>
<accession>A0A139ATE7</accession>
<dbReference type="OrthoDB" id="6513042at2759"/>
<dbReference type="Pfam" id="PF13086">
    <property type="entry name" value="AAA_11"/>
    <property type="match status" value="1"/>
</dbReference>
<dbReference type="InterPro" id="IPR041677">
    <property type="entry name" value="DNA2/NAM7_AAA_11"/>
</dbReference>
<evidence type="ECO:0000259" key="4">
    <source>
        <dbReference type="Pfam" id="PF13087"/>
    </source>
</evidence>
<dbReference type="PANTHER" id="PTHR45418">
    <property type="entry name" value="CANCER/TESTIS ANTIGEN 55"/>
    <property type="match status" value="1"/>
</dbReference>
<dbReference type="InterPro" id="IPR027417">
    <property type="entry name" value="P-loop_NTPase"/>
</dbReference>
<evidence type="ECO:0000313" key="5">
    <source>
        <dbReference type="EMBL" id="KXS20010.1"/>
    </source>
</evidence>
<evidence type="ECO:0000259" key="3">
    <source>
        <dbReference type="Pfam" id="PF13086"/>
    </source>
</evidence>
<dbReference type="GO" id="GO:0016787">
    <property type="term" value="F:hydrolase activity"/>
    <property type="evidence" value="ECO:0007669"/>
    <property type="project" value="UniProtKB-KW"/>
</dbReference>
<sequence>MGGYRAELGATDCCCRHRKQQYVVWGPPGTGKTKTIVEAVLQTLAEHANAHVLVTAPSHSATDTIVTRLSRHLPPSSLLRLNHHTRSFAETPSPLLPWTFIDPDTNTYFSIPPVSDILSRRVVACTCRDASLLVDVGAANSALEQVWREHHAWLRKTYPHIHKGEPPPWIPHWTHAFVDEAGQALEPEVVIPMTVVAAPKSTGRNLPSQFILCGDYRQLGPSIRSDLANSKGLGVSLLERIMATSLYKDHPTARGRTGSEGQSTVEALQNVVPPFQNLVRNYRSHPVILMEPSRIFYSDTLIPCANPNDTLSLLKWEGLPNPQLPLVFYGVRGEDEAMDVNDSWWNEAEVAAVVECVESLLLVSADERKGSAKGKQTGKVHPEHFGVIAPFREQVRRIRQVLRSKKLAGVNVGTVEDYQGMERRIVVLSCVRVREKYANEDKKRGVGVVLPGTWDGRRLNVALTRAKELLVVIGDPHMWKRDKHWSDLLQFALRNNLYRGAPLPFHFSAGGFASPELSALERQWRASQTFQAAPSLGSAVMQKGWHAKEMTLTPEHE</sequence>
<reference evidence="5 6" key="1">
    <citation type="journal article" date="2015" name="Genome Biol. Evol.">
        <title>Phylogenomic analyses indicate that early fungi evolved digesting cell walls of algal ancestors of land plants.</title>
        <authorList>
            <person name="Chang Y."/>
            <person name="Wang S."/>
            <person name="Sekimoto S."/>
            <person name="Aerts A.L."/>
            <person name="Choi C."/>
            <person name="Clum A."/>
            <person name="LaButti K.M."/>
            <person name="Lindquist E.A."/>
            <person name="Yee Ngan C."/>
            <person name="Ohm R.A."/>
            <person name="Salamov A.A."/>
            <person name="Grigoriev I.V."/>
            <person name="Spatafora J.W."/>
            <person name="Berbee M.L."/>
        </authorList>
    </citation>
    <scope>NUCLEOTIDE SEQUENCE [LARGE SCALE GENOMIC DNA]</scope>
    <source>
        <strain evidence="5 6">JEL478</strain>
    </source>
</reference>
<name>A0A139ATE7_GONPJ</name>
<feature type="domain" description="DNA2/NAM7 helicase-like C-terminal" evidence="4">
    <location>
        <begin position="265"/>
        <end position="476"/>
    </location>
</feature>
<protein>
    <submittedName>
        <fullName evidence="5">p-loop containing nucleoside triphosphate hydrolase protein</fullName>
    </submittedName>
</protein>
<dbReference type="CDD" id="cd18808">
    <property type="entry name" value="SF1_C_Upf1"/>
    <property type="match status" value="1"/>
</dbReference>
<organism evidence="5 6">
    <name type="scientific">Gonapodya prolifera (strain JEL478)</name>
    <name type="common">Monoblepharis prolifera</name>
    <dbReference type="NCBI Taxonomy" id="1344416"/>
    <lineage>
        <taxon>Eukaryota</taxon>
        <taxon>Fungi</taxon>
        <taxon>Fungi incertae sedis</taxon>
        <taxon>Chytridiomycota</taxon>
        <taxon>Chytridiomycota incertae sedis</taxon>
        <taxon>Monoblepharidomycetes</taxon>
        <taxon>Monoblepharidales</taxon>
        <taxon>Gonapodyaceae</taxon>
        <taxon>Gonapodya</taxon>
    </lineage>
</organism>
<dbReference type="SUPFAM" id="SSF52540">
    <property type="entry name" value="P-loop containing nucleoside triphosphate hydrolases"/>
    <property type="match status" value="1"/>
</dbReference>
<dbReference type="Proteomes" id="UP000070544">
    <property type="component" value="Unassembled WGS sequence"/>
</dbReference>
<dbReference type="GO" id="GO:0005737">
    <property type="term" value="C:cytoplasm"/>
    <property type="evidence" value="ECO:0007669"/>
    <property type="project" value="UniProtKB-SubCell"/>
</dbReference>
<evidence type="ECO:0000256" key="2">
    <source>
        <dbReference type="ARBA" id="ARBA00022490"/>
    </source>
</evidence>
<dbReference type="Gene3D" id="3.40.50.300">
    <property type="entry name" value="P-loop containing nucleotide triphosphate hydrolases"/>
    <property type="match status" value="2"/>
</dbReference>
<evidence type="ECO:0000313" key="6">
    <source>
        <dbReference type="Proteomes" id="UP000070544"/>
    </source>
</evidence>
<comment type="subcellular location">
    <subcellularLocation>
        <location evidence="1">Cytoplasm</location>
    </subcellularLocation>
</comment>
<dbReference type="AlphaFoldDB" id="A0A139ATE7"/>
<dbReference type="InterPro" id="IPR041679">
    <property type="entry name" value="DNA2/NAM7-like_C"/>
</dbReference>